<proteinExistence type="predicted"/>
<reference evidence="2" key="1">
    <citation type="submission" date="2022-07" db="EMBL/GenBank/DDBJ databases">
        <title>Genome Sequence of Leucocoprinus birnbaumii.</title>
        <authorList>
            <person name="Buettner E."/>
        </authorList>
    </citation>
    <scope>NUCLEOTIDE SEQUENCE</scope>
    <source>
        <strain evidence="2">VT141</strain>
    </source>
</reference>
<dbReference type="AlphaFoldDB" id="A0AAD5VL50"/>
<evidence type="ECO:0000256" key="1">
    <source>
        <dbReference type="SAM" id="MobiDB-lite"/>
    </source>
</evidence>
<dbReference type="EMBL" id="JANIEX010000773">
    <property type="protein sequence ID" value="KAJ3563306.1"/>
    <property type="molecule type" value="Genomic_DNA"/>
</dbReference>
<feature type="region of interest" description="Disordered" evidence="1">
    <location>
        <begin position="110"/>
        <end position="172"/>
    </location>
</feature>
<evidence type="ECO:0000313" key="2">
    <source>
        <dbReference type="EMBL" id="KAJ3563306.1"/>
    </source>
</evidence>
<protein>
    <submittedName>
        <fullName evidence="2">Uncharacterized protein</fullName>
    </submittedName>
</protein>
<feature type="region of interest" description="Disordered" evidence="1">
    <location>
        <begin position="11"/>
        <end position="57"/>
    </location>
</feature>
<name>A0AAD5VL50_9AGAR</name>
<sequence length="315" mass="34504">MTYAPYVNMQPHPFPPAVPPPPMPTAPYSDISPYASHHQPSQVMGSLPSSARSEDQYPFHGRQYHDQTQLVYKQPTPPFDVSSPHPDLPAPLSPPLLVPATSSYHDLNAFTSEPEHRIIDRPMPPRRRTRDSSRHRISPPYARPPNHRSGGSRGAPSLPSPHATWSQPGPAVMPPNGEPFVMVNNAAVAASRAVATIRPAPVIITPTAAAASSHGKRNPEKKPALACVFCRGRKIACGPPPKDGDGKTCKKPTRHAQKALISRLSINSSGWIFQGKQEYWRHLEPQVKVKSRGSFQIGNEQEALIARAFLFPSSR</sequence>
<organism evidence="2 3">
    <name type="scientific">Leucocoprinus birnbaumii</name>
    <dbReference type="NCBI Taxonomy" id="56174"/>
    <lineage>
        <taxon>Eukaryota</taxon>
        <taxon>Fungi</taxon>
        <taxon>Dikarya</taxon>
        <taxon>Basidiomycota</taxon>
        <taxon>Agaricomycotina</taxon>
        <taxon>Agaricomycetes</taxon>
        <taxon>Agaricomycetidae</taxon>
        <taxon>Agaricales</taxon>
        <taxon>Agaricineae</taxon>
        <taxon>Agaricaceae</taxon>
        <taxon>Leucocoprinus</taxon>
    </lineage>
</organism>
<feature type="compositionally biased region" description="Polar residues" evidence="1">
    <location>
        <begin position="38"/>
        <end position="51"/>
    </location>
</feature>
<evidence type="ECO:0000313" key="3">
    <source>
        <dbReference type="Proteomes" id="UP001213000"/>
    </source>
</evidence>
<feature type="compositionally biased region" description="Pro residues" evidence="1">
    <location>
        <begin position="12"/>
        <end position="25"/>
    </location>
</feature>
<dbReference type="Proteomes" id="UP001213000">
    <property type="component" value="Unassembled WGS sequence"/>
</dbReference>
<feature type="region of interest" description="Disordered" evidence="1">
    <location>
        <begin position="74"/>
        <end position="94"/>
    </location>
</feature>
<comment type="caution">
    <text evidence="2">The sequence shown here is derived from an EMBL/GenBank/DDBJ whole genome shotgun (WGS) entry which is preliminary data.</text>
</comment>
<accession>A0AAD5VL50</accession>
<keyword evidence="3" id="KW-1185">Reference proteome</keyword>
<feature type="compositionally biased region" description="Basic residues" evidence="1">
    <location>
        <begin position="124"/>
        <end position="137"/>
    </location>
</feature>
<gene>
    <name evidence="2" type="ORF">NP233_g9017</name>
</gene>